<feature type="transmembrane region" description="Helical" evidence="8">
    <location>
        <begin position="915"/>
        <end position="936"/>
    </location>
</feature>
<organism evidence="9 10">
    <name type="scientific">Halomonas halmophila</name>
    <dbReference type="NCBI Taxonomy" id="252"/>
    <lineage>
        <taxon>Bacteria</taxon>
        <taxon>Pseudomonadati</taxon>
        <taxon>Pseudomonadota</taxon>
        <taxon>Gammaproteobacteria</taxon>
        <taxon>Oceanospirillales</taxon>
        <taxon>Halomonadaceae</taxon>
        <taxon>Halomonas</taxon>
    </lineage>
</organism>
<feature type="transmembrane region" description="Helical" evidence="8">
    <location>
        <begin position="464"/>
        <end position="487"/>
    </location>
</feature>
<feature type="transmembrane region" description="Helical" evidence="8">
    <location>
        <begin position="432"/>
        <end position="452"/>
    </location>
</feature>
<dbReference type="EMBL" id="BJOC01000012">
    <property type="protein sequence ID" value="GED21760.1"/>
    <property type="molecule type" value="Genomic_DNA"/>
</dbReference>
<comment type="subcellular location">
    <subcellularLocation>
        <location evidence="1">Cell inner membrane</location>
        <topology evidence="1">Multi-pass membrane protein</topology>
    </subcellularLocation>
</comment>
<feature type="transmembrane region" description="Helical" evidence="8">
    <location>
        <begin position="986"/>
        <end position="1011"/>
    </location>
</feature>
<dbReference type="FunFam" id="1.20.1640.10:FF:000001">
    <property type="entry name" value="Efflux pump membrane transporter"/>
    <property type="match status" value="1"/>
</dbReference>
<keyword evidence="4" id="KW-0997">Cell inner membrane</keyword>
<dbReference type="Gene3D" id="3.30.70.1320">
    <property type="entry name" value="Multidrug efflux transporter AcrB pore domain like"/>
    <property type="match status" value="1"/>
</dbReference>
<evidence type="ECO:0000256" key="2">
    <source>
        <dbReference type="ARBA" id="ARBA00022448"/>
    </source>
</evidence>
<evidence type="ECO:0000256" key="3">
    <source>
        <dbReference type="ARBA" id="ARBA00022475"/>
    </source>
</evidence>
<comment type="caution">
    <text evidence="9">The sequence shown here is derived from an EMBL/GenBank/DDBJ whole genome shotgun (WGS) entry which is preliminary data.</text>
</comment>
<dbReference type="Gene3D" id="3.30.70.1440">
    <property type="entry name" value="Multidrug efflux transporter AcrB pore domain"/>
    <property type="match status" value="1"/>
</dbReference>
<feature type="transmembrane region" description="Helical" evidence="8">
    <location>
        <begin position="957"/>
        <end position="980"/>
    </location>
</feature>
<dbReference type="OrthoDB" id="9757904at2"/>
<evidence type="ECO:0000256" key="5">
    <source>
        <dbReference type="ARBA" id="ARBA00022692"/>
    </source>
</evidence>
<reference evidence="9 10" key="1">
    <citation type="submission" date="2019-06" db="EMBL/GenBank/DDBJ databases">
        <title>Whole genome shotgun sequence of Halomonas halmophila NBRC 15537.</title>
        <authorList>
            <person name="Hosoyama A."/>
            <person name="Uohara A."/>
            <person name="Ohji S."/>
            <person name="Ichikawa N."/>
        </authorList>
    </citation>
    <scope>NUCLEOTIDE SEQUENCE [LARGE SCALE GENOMIC DNA]</scope>
    <source>
        <strain evidence="9 10">NBRC 15537</strain>
    </source>
</reference>
<dbReference type="RefSeq" id="WP_141317865.1">
    <property type="nucleotide sequence ID" value="NZ_BJOC01000012.1"/>
</dbReference>
<name>A0A4Y4F2F0_9GAMM</name>
<evidence type="ECO:0000256" key="8">
    <source>
        <dbReference type="SAM" id="Phobius"/>
    </source>
</evidence>
<dbReference type="Gene3D" id="1.20.1640.10">
    <property type="entry name" value="Multidrug efflux transporter AcrB transmembrane domain"/>
    <property type="match status" value="2"/>
</dbReference>
<keyword evidence="7 8" id="KW-0472">Membrane</keyword>
<evidence type="ECO:0000313" key="10">
    <source>
        <dbReference type="Proteomes" id="UP000319812"/>
    </source>
</evidence>
<protein>
    <submittedName>
        <fullName evidence="9">Multidrug transporter</fullName>
    </submittedName>
</protein>
<evidence type="ECO:0000256" key="6">
    <source>
        <dbReference type="ARBA" id="ARBA00022989"/>
    </source>
</evidence>
<dbReference type="SUPFAM" id="SSF82866">
    <property type="entry name" value="Multidrug efflux transporter AcrB transmembrane domain"/>
    <property type="match status" value="2"/>
</dbReference>
<keyword evidence="5 8" id="KW-0812">Transmembrane</keyword>
<evidence type="ECO:0000256" key="7">
    <source>
        <dbReference type="ARBA" id="ARBA00023136"/>
    </source>
</evidence>
<dbReference type="PANTHER" id="PTHR32063">
    <property type="match status" value="1"/>
</dbReference>
<dbReference type="Gene3D" id="3.30.70.1430">
    <property type="entry name" value="Multidrug efflux transporter AcrB pore domain"/>
    <property type="match status" value="2"/>
</dbReference>
<dbReference type="Pfam" id="PF00873">
    <property type="entry name" value="ACR_tran"/>
    <property type="match status" value="1"/>
</dbReference>
<feature type="transmembrane region" description="Helical" evidence="8">
    <location>
        <begin position="334"/>
        <end position="353"/>
    </location>
</feature>
<gene>
    <name evidence="9" type="ORF">HHA01_07370</name>
</gene>
<evidence type="ECO:0000256" key="1">
    <source>
        <dbReference type="ARBA" id="ARBA00004429"/>
    </source>
</evidence>
<proteinExistence type="predicted"/>
<dbReference type="Proteomes" id="UP000319812">
    <property type="component" value="Unassembled WGS sequence"/>
</dbReference>
<dbReference type="AlphaFoldDB" id="A0A4Y4F2F0"/>
<evidence type="ECO:0000313" key="9">
    <source>
        <dbReference type="EMBL" id="GED21760.1"/>
    </source>
</evidence>
<feature type="transmembrane region" description="Helical" evidence="8">
    <location>
        <begin position="360"/>
        <end position="380"/>
    </location>
</feature>
<keyword evidence="3" id="KW-1003">Cell membrane</keyword>
<feature type="transmembrane region" description="Helical" evidence="8">
    <location>
        <begin position="12"/>
        <end position="29"/>
    </location>
</feature>
<dbReference type="InterPro" id="IPR027463">
    <property type="entry name" value="AcrB_DN_DC_subdom"/>
</dbReference>
<dbReference type="GO" id="GO:0042910">
    <property type="term" value="F:xenobiotic transmembrane transporter activity"/>
    <property type="evidence" value="ECO:0007669"/>
    <property type="project" value="TreeGrafter"/>
</dbReference>
<dbReference type="Gene3D" id="3.30.2090.10">
    <property type="entry name" value="Multidrug efflux transporter AcrB TolC docking domain, DN and DC subdomains"/>
    <property type="match status" value="2"/>
</dbReference>
<feature type="transmembrane region" description="Helical" evidence="8">
    <location>
        <begin position="858"/>
        <end position="878"/>
    </location>
</feature>
<evidence type="ECO:0000256" key="4">
    <source>
        <dbReference type="ARBA" id="ARBA00022519"/>
    </source>
</evidence>
<sequence>MRLSDISVQRPVLATVLAALIVVFGLLALDRLPLQEYPSIDPPIVSIDTDYPGASASVVETRITQVLEDRISGVSGIELITSSSSDGSSSITVEFSLDKDINAAANDIRERIAGARDNLPDAANATEVRKQDSGSDVVIWLSLSGSDYAIDELTDYAERYLTDRFSVLEGASQVVVGGGEEYAMRIWLDADALAARGLTVSDVEDSLREENVELPGGSVESVDRQFMVRLPRDFSTPQDFRDLVLAEDDSGYLVRLSDVAEVEIGAVEERSMFRGNGVPMVGLGIRKQSTANVLALSEAVKAEMERVAPNLPEGMELKLHHDASTFVSNAIADVVKTLFIAMGLVVVAIFIFLGNLRTTLIPAVTVPIALIGTFAALAAMGFTINLLTLLALVLAIGLIVDDAIVVLENIHRRMQERGESALVAAYRGSRQIAFAVIATTLVLIAVFVPLSFLQGDIGRLFSEFALTLAAAVAISTLLALTLTPMMASKVLKRDMHEGRVAHAVHRALDACRGAYRSLLERVLRWRWSVMVLFVALLGAMVWINDQLPREYTPQEDRGTFFIVVNGPPGATYDYMKDYMDEIEARLLPMREKGEVERILVRAPMGWGAIENFNSGMVIVNLSDWSERRPAWPIMAEVRQRLADLPGITAFPIMPQGFGGGSSSEQALQFVLGGSTYDQLSKWRDTLIAHIREDNPNLLNLDSDYEENQPQLRVDINYERAADLGVTVTEIGSTLETLLGGRSVTRYVDDGQEYDVILEAERGSRPSPRSLESLMVRSSRSGELVPLSSMVTLTDFAGPSTLNRFNRMRAITIQANLADGYSMGKALDYMNNAVSEVLPPEVQTGVKGTARDYQEASGATTFLLGMGVLVVFLVLAAQFESFVHPLVIMITVPLAMIGALLGLWLSGQTLNTYSQIGLVMLVGLAAKNGILIVEFANQLRDAGHRFHEALVEAAVTRLRPVIMTAVTTMAGAIPLILSSGAGAETRLVLGTVILCGLATATVFTLFVVPVAYDLLARRTGSPGAVAQRLDREMAEHPAGH</sequence>
<dbReference type="InterPro" id="IPR001036">
    <property type="entry name" value="Acrflvin-R"/>
</dbReference>
<dbReference type="SUPFAM" id="SSF82693">
    <property type="entry name" value="Multidrug efflux transporter AcrB pore domain, PN1, PN2, PC1 and PC2 subdomains"/>
    <property type="match status" value="3"/>
</dbReference>
<dbReference type="PRINTS" id="PR00702">
    <property type="entry name" value="ACRIFLAVINRP"/>
</dbReference>
<feature type="transmembrane region" description="Helical" evidence="8">
    <location>
        <begin position="885"/>
        <end position="903"/>
    </location>
</feature>
<dbReference type="SUPFAM" id="SSF82714">
    <property type="entry name" value="Multidrug efflux transporter AcrB TolC docking domain, DN and DC subdomains"/>
    <property type="match status" value="2"/>
</dbReference>
<accession>A0A4Y4F2F0</accession>
<dbReference type="PANTHER" id="PTHR32063:SF14">
    <property type="entry name" value="BLL4319 PROTEIN"/>
    <property type="match status" value="1"/>
</dbReference>
<keyword evidence="6 8" id="KW-1133">Transmembrane helix</keyword>
<dbReference type="GO" id="GO:0005886">
    <property type="term" value="C:plasma membrane"/>
    <property type="evidence" value="ECO:0007669"/>
    <property type="project" value="UniProtKB-SubCell"/>
</dbReference>
<feature type="transmembrane region" description="Helical" evidence="8">
    <location>
        <begin position="386"/>
        <end position="407"/>
    </location>
</feature>
<keyword evidence="10" id="KW-1185">Reference proteome</keyword>
<keyword evidence="2" id="KW-0813">Transport</keyword>
<feature type="transmembrane region" description="Helical" evidence="8">
    <location>
        <begin position="525"/>
        <end position="543"/>
    </location>
</feature>